<sequence length="273" mass="28492">MLLRLLLLALLGLGRAPRPGGVPTAWGASEPRGAHGDPPLGGAEDAGAEGDPWCPYKVLSEGPDGGGGASGAQGGRLCFRSRARGFQCAPRSCKAHRSPGRALLANVLLNGSVLLQWGWPPLLAEGEEDGDDEGAEAPTSSAEVGLLRGFSLSCSWEGAYTRFQCDRVQLGAACRDYLLQDAHGSVRYRLCLQPLFAAAATANGTDPDSAPPLRWPPECVEFTVEPAGMREIVVAMTAVGGSICVMLVFICLLVAYLTENLTPPAAPAAKRGN</sequence>
<proteinExistence type="predicted"/>
<keyword evidence="3" id="KW-0732">Signal</keyword>
<name>A0AA35KSK5_9SAUR</name>
<keyword evidence="5" id="KW-1185">Reference proteome</keyword>
<dbReference type="EMBL" id="OX395133">
    <property type="protein sequence ID" value="CAI5782833.1"/>
    <property type="molecule type" value="Genomic_DNA"/>
</dbReference>
<accession>A0AA35KSK5</accession>
<dbReference type="Pfam" id="PF17742">
    <property type="entry name" value="Fndc10"/>
    <property type="match status" value="2"/>
</dbReference>
<organism evidence="4 5">
    <name type="scientific">Podarcis lilfordi</name>
    <name type="common">Lilford's wall lizard</name>
    <dbReference type="NCBI Taxonomy" id="74358"/>
    <lineage>
        <taxon>Eukaryota</taxon>
        <taxon>Metazoa</taxon>
        <taxon>Chordata</taxon>
        <taxon>Craniata</taxon>
        <taxon>Vertebrata</taxon>
        <taxon>Euteleostomi</taxon>
        <taxon>Lepidosauria</taxon>
        <taxon>Squamata</taxon>
        <taxon>Bifurcata</taxon>
        <taxon>Unidentata</taxon>
        <taxon>Episquamata</taxon>
        <taxon>Laterata</taxon>
        <taxon>Lacertibaenia</taxon>
        <taxon>Lacertidae</taxon>
        <taxon>Podarcis</taxon>
    </lineage>
</organism>
<evidence type="ECO:0000256" key="3">
    <source>
        <dbReference type="SAM" id="SignalP"/>
    </source>
</evidence>
<dbReference type="AlphaFoldDB" id="A0AA35KSK5"/>
<feature type="transmembrane region" description="Helical" evidence="2">
    <location>
        <begin position="232"/>
        <end position="257"/>
    </location>
</feature>
<protein>
    <recommendedName>
        <fullName evidence="6">Fibronectin type III domain containing 10</fullName>
    </recommendedName>
</protein>
<keyword evidence="2" id="KW-0472">Membrane</keyword>
<reference evidence="4" key="1">
    <citation type="submission" date="2022-12" db="EMBL/GenBank/DDBJ databases">
        <authorList>
            <person name="Alioto T."/>
            <person name="Alioto T."/>
            <person name="Gomez Garrido J."/>
        </authorList>
    </citation>
    <scope>NUCLEOTIDE SEQUENCE</scope>
</reference>
<feature type="signal peptide" evidence="3">
    <location>
        <begin position="1"/>
        <end position="16"/>
    </location>
</feature>
<evidence type="ECO:0000256" key="2">
    <source>
        <dbReference type="SAM" id="Phobius"/>
    </source>
</evidence>
<dbReference type="PANTHER" id="PTHR39233">
    <property type="entry name" value="FIBRONECTIN TYPE III DOMAIN-CONTAINING PROTEIN 10"/>
    <property type="match status" value="1"/>
</dbReference>
<keyword evidence="2" id="KW-0812">Transmembrane</keyword>
<feature type="chain" id="PRO_5041246514" description="Fibronectin type III domain containing 10" evidence="3">
    <location>
        <begin position="17"/>
        <end position="273"/>
    </location>
</feature>
<dbReference type="PANTHER" id="PTHR39233:SF1">
    <property type="entry name" value="FIBRONECTIN TYPE III DOMAIN-CONTAINING PROTEIN 10"/>
    <property type="match status" value="1"/>
</dbReference>
<evidence type="ECO:0000313" key="5">
    <source>
        <dbReference type="Proteomes" id="UP001178461"/>
    </source>
</evidence>
<dbReference type="Proteomes" id="UP001178461">
    <property type="component" value="Chromosome 8"/>
</dbReference>
<evidence type="ECO:0000313" key="4">
    <source>
        <dbReference type="EMBL" id="CAI5782833.1"/>
    </source>
</evidence>
<evidence type="ECO:0000256" key="1">
    <source>
        <dbReference type="SAM" id="MobiDB-lite"/>
    </source>
</evidence>
<feature type="region of interest" description="Disordered" evidence="1">
    <location>
        <begin position="20"/>
        <end position="47"/>
    </location>
</feature>
<feature type="compositionally biased region" description="Low complexity" evidence="1">
    <location>
        <begin position="36"/>
        <end position="47"/>
    </location>
</feature>
<dbReference type="InterPro" id="IPR034446">
    <property type="entry name" value="Fndc10"/>
</dbReference>
<evidence type="ECO:0008006" key="6">
    <source>
        <dbReference type="Google" id="ProtNLM"/>
    </source>
</evidence>
<keyword evidence="2" id="KW-1133">Transmembrane helix</keyword>
<gene>
    <name evidence="4" type="ORF">PODLI_1B009223</name>
</gene>